<dbReference type="GO" id="GO:0008233">
    <property type="term" value="F:peptidase activity"/>
    <property type="evidence" value="ECO:0007669"/>
    <property type="project" value="UniProtKB-KW"/>
</dbReference>
<evidence type="ECO:0000256" key="6">
    <source>
        <dbReference type="PIRSR" id="PIRSR600246-2"/>
    </source>
</evidence>
<evidence type="ECO:0000256" key="5">
    <source>
        <dbReference type="PIRSR" id="PIRSR600246-1"/>
    </source>
</evidence>
<protein>
    <recommendedName>
        <fullName evidence="4">Isoaspartyl peptidase</fullName>
    </recommendedName>
</protein>
<organism evidence="8 9">
    <name type="scientific">Sphingomonas desiccabilis</name>
    <dbReference type="NCBI Taxonomy" id="429134"/>
    <lineage>
        <taxon>Bacteria</taxon>
        <taxon>Pseudomonadati</taxon>
        <taxon>Pseudomonadota</taxon>
        <taxon>Alphaproteobacteria</taxon>
        <taxon>Sphingomonadales</taxon>
        <taxon>Sphingomonadaceae</taxon>
        <taxon>Sphingomonas</taxon>
    </lineage>
</organism>
<keyword evidence="1" id="KW-0645">Protease</keyword>
<evidence type="ECO:0000256" key="3">
    <source>
        <dbReference type="ARBA" id="ARBA00022813"/>
    </source>
</evidence>
<dbReference type="InterPro" id="IPR029055">
    <property type="entry name" value="Ntn_hydrolases_N"/>
</dbReference>
<feature type="binding site" evidence="6">
    <location>
        <begin position="232"/>
        <end position="235"/>
    </location>
    <ligand>
        <name>substrate</name>
    </ligand>
</feature>
<dbReference type="PANTHER" id="PTHR10188">
    <property type="entry name" value="L-ASPARAGINASE"/>
    <property type="match status" value="1"/>
</dbReference>
<dbReference type="Gene3D" id="3.60.20.30">
    <property type="entry name" value="(Glycosyl)asparaginase"/>
    <property type="match status" value="1"/>
</dbReference>
<keyword evidence="2" id="KW-0378">Hydrolase</keyword>
<gene>
    <name evidence="8" type="ORF">EO081_00720</name>
</gene>
<evidence type="ECO:0000256" key="2">
    <source>
        <dbReference type="ARBA" id="ARBA00022801"/>
    </source>
</evidence>
<dbReference type="AlphaFoldDB" id="A0A4Q2J197"/>
<dbReference type="InterPro" id="IPR000246">
    <property type="entry name" value="Peptidase_T2"/>
</dbReference>
<dbReference type="SUPFAM" id="SSF56235">
    <property type="entry name" value="N-terminal nucleophile aminohydrolases (Ntn hydrolases)"/>
    <property type="match status" value="1"/>
</dbReference>
<sequence length="316" mass="32585">MSSPAAAEQKPAWSLVIHGGAGVIERARMTPEREAAARAGLDAALAAGEAVLAKGGSAVDAVEAAIHVLEDDPSFNAGRGAVFTYEGTNELDAAIMDGSTRAAGAVAGVTRTRHPVSLARAVMEKSPHVLLAGKGADIFSTEQGLEQVDPSWFATDERRRQLDELKAKKLGWFDVDMKYGTVGAVARDQAGHVAAATSTGGVTGKRWGRVGDSPLIGAGTYADDRACAVSATGAGEFFIREGVAHEICARIRFKGESLQQAADTVMAETQALGGTGGVIVTGPNGEASWSFNTPGMYRGKVAAGGKRIVAIYGDEG</sequence>
<evidence type="ECO:0000313" key="8">
    <source>
        <dbReference type="EMBL" id="RXZ35598.1"/>
    </source>
</evidence>
<feature type="binding site" evidence="6">
    <location>
        <begin position="209"/>
        <end position="212"/>
    </location>
    <ligand>
        <name>substrate</name>
    </ligand>
</feature>
<dbReference type="CDD" id="cd04701">
    <property type="entry name" value="Asparaginase_2"/>
    <property type="match status" value="1"/>
</dbReference>
<comment type="caution">
    <text evidence="8">The sequence shown here is derived from an EMBL/GenBank/DDBJ whole genome shotgun (WGS) entry which is preliminary data.</text>
</comment>
<evidence type="ECO:0000256" key="4">
    <source>
        <dbReference type="ARBA" id="ARBA00069124"/>
    </source>
</evidence>
<dbReference type="Proteomes" id="UP000292347">
    <property type="component" value="Unassembled WGS sequence"/>
</dbReference>
<feature type="site" description="Cleavage; by autolysis" evidence="7">
    <location>
        <begin position="180"/>
        <end position="181"/>
    </location>
</feature>
<evidence type="ECO:0000256" key="1">
    <source>
        <dbReference type="ARBA" id="ARBA00022670"/>
    </source>
</evidence>
<dbReference type="OrthoDB" id="9780217at2"/>
<name>A0A4Q2J197_9SPHN</name>
<keyword evidence="9" id="KW-1185">Reference proteome</keyword>
<dbReference type="FunFam" id="3.60.20.30:FF:000001">
    <property type="entry name" value="Isoaspartyl peptidase/L-asparaginase"/>
    <property type="match status" value="1"/>
</dbReference>
<dbReference type="Pfam" id="PF01112">
    <property type="entry name" value="Asparaginase_2"/>
    <property type="match status" value="1"/>
</dbReference>
<accession>A0A4Q2J197</accession>
<keyword evidence="3" id="KW-0068">Autocatalytic cleavage</keyword>
<feature type="active site" description="Nucleophile" evidence="5">
    <location>
        <position position="181"/>
    </location>
</feature>
<dbReference type="GO" id="GO:0016811">
    <property type="term" value="F:hydrolase activity, acting on carbon-nitrogen (but not peptide) bonds, in linear amides"/>
    <property type="evidence" value="ECO:0007669"/>
    <property type="project" value="UniProtKB-ARBA"/>
</dbReference>
<dbReference type="GO" id="GO:0006508">
    <property type="term" value="P:proteolysis"/>
    <property type="evidence" value="ECO:0007669"/>
    <property type="project" value="UniProtKB-KW"/>
</dbReference>
<dbReference type="RefSeq" id="WP_129341366.1">
    <property type="nucleotide sequence ID" value="NZ_JACIDD010000001.1"/>
</dbReference>
<evidence type="ECO:0000313" key="9">
    <source>
        <dbReference type="Proteomes" id="UP000292347"/>
    </source>
</evidence>
<proteinExistence type="predicted"/>
<dbReference type="PANTHER" id="PTHR10188:SF6">
    <property type="entry name" value="N(4)-(BETA-N-ACETYLGLUCOSAMINYL)-L-ASPARAGINASE"/>
    <property type="match status" value="1"/>
</dbReference>
<dbReference type="EMBL" id="SDPT01000001">
    <property type="protein sequence ID" value="RXZ35598.1"/>
    <property type="molecule type" value="Genomic_DNA"/>
</dbReference>
<reference evidence="8 9" key="1">
    <citation type="submission" date="2019-01" db="EMBL/GenBank/DDBJ databases">
        <title>Sphingomonas mucosissima sp. nov. and Sphingomonas desiccabilis sp. nov., from biological soil crusts in the Colorado Plateau, USA.</title>
        <authorList>
            <person name="Zhu D."/>
        </authorList>
    </citation>
    <scope>NUCLEOTIDE SEQUENCE [LARGE SCALE GENOMIC DNA]</scope>
    <source>
        <strain evidence="8 9">CP1D</strain>
    </source>
</reference>
<evidence type="ECO:0000256" key="7">
    <source>
        <dbReference type="PIRSR" id="PIRSR600246-3"/>
    </source>
</evidence>